<gene>
    <name evidence="1" type="ORF">ISF6_4064</name>
</gene>
<reference evidence="2" key="1">
    <citation type="submission" date="2015-07" db="EMBL/GenBank/DDBJ databases">
        <title>Discovery of a poly(ethylene terephthalate assimilation.</title>
        <authorList>
            <person name="Yoshida S."/>
            <person name="Hiraga K."/>
            <person name="Takehana T."/>
            <person name="Taniguchi I."/>
            <person name="Yamaji H."/>
            <person name="Maeda Y."/>
            <person name="Toyohara K."/>
            <person name="Miyamoto K."/>
            <person name="Kimura Y."/>
            <person name="Oda K."/>
        </authorList>
    </citation>
    <scope>NUCLEOTIDE SEQUENCE [LARGE SCALE GENOMIC DNA]</scope>
    <source>
        <strain evidence="2">NBRC 110686 / TISTR 2288 / 201-F6</strain>
    </source>
</reference>
<name>A0A0K8NWH1_PISS1</name>
<sequence length="101" mass="10832">MNQVQLSDVQIANLTLLLTIRDGILHDRTAACCRFALDAVQAERLGTMSVQQLMAIVANLGDVTLFPPRRDLVGLLDKPLPLVRPLAAVHAPRHVAASSAG</sequence>
<dbReference type="OrthoDB" id="8812165at2"/>
<dbReference type="RefSeq" id="WP_054018403.1">
    <property type="nucleotide sequence ID" value="NZ_BBYR01000006.1"/>
</dbReference>
<comment type="caution">
    <text evidence="1">The sequence shown here is derived from an EMBL/GenBank/DDBJ whole genome shotgun (WGS) entry which is preliminary data.</text>
</comment>
<dbReference type="EMBL" id="BBYR01000006">
    <property type="protein sequence ID" value="GAP34285.1"/>
    <property type="molecule type" value="Genomic_DNA"/>
</dbReference>
<dbReference type="AlphaFoldDB" id="A0A0K8NWH1"/>
<proteinExistence type="predicted"/>
<dbReference type="Proteomes" id="UP000037660">
    <property type="component" value="Unassembled WGS sequence"/>
</dbReference>
<protein>
    <submittedName>
        <fullName evidence="1">Uncharacterized protein</fullName>
    </submittedName>
</protein>
<accession>A0A0K8NWH1</accession>
<dbReference type="Gene3D" id="1.10.4000.10">
    <property type="entry name" value="Flagellar transcriptional activator FlhD"/>
    <property type="match status" value="1"/>
</dbReference>
<dbReference type="InterPro" id="IPR036194">
    <property type="entry name" value="FlhD_sf"/>
</dbReference>
<evidence type="ECO:0000313" key="2">
    <source>
        <dbReference type="Proteomes" id="UP000037660"/>
    </source>
</evidence>
<evidence type="ECO:0000313" key="1">
    <source>
        <dbReference type="EMBL" id="GAP34285.1"/>
    </source>
</evidence>
<organism evidence="1 2">
    <name type="scientific">Piscinibacter sakaiensis</name>
    <name type="common">Ideonella sakaiensis</name>
    <dbReference type="NCBI Taxonomy" id="1547922"/>
    <lineage>
        <taxon>Bacteria</taxon>
        <taxon>Pseudomonadati</taxon>
        <taxon>Pseudomonadota</taxon>
        <taxon>Betaproteobacteria</taxon>
        <taxon>Burkholderiales</taxon>
        <taxon>Sphaerotilaceae</taxon>
        <taxon>Piscinibacter</taxon>
    </lineage>
</organism>
<keyword evidence="2" id="KW-1185">Reference proteome</keyword>
<reference evidence="1 2" key="2">
    <citation type="journal article" date="2016" name="Science">
        <title>A bacterium that degrades and assimilates poly(ethylene terephthalate).</title>
        <authorList>
            <person name="Yoshida S."/>
            <person name="Hiraga K."/>
            <person name="Takehana T."/>
            <person name="Taniguchi I."/>
            <person name="Yamaji H."/>
            <person name="Maeda Y."/>
            <person name="Toyohara K."/>
            <person name="Miyamoto K."/>
            <person name="Kimura Y."/>
            <person name="Oda K."/>
        </authorList>
    </citation>
    <scope>NUCLEOTIDE SEQUENCE [LARGE SCALE GENOMIC DNA]</scope>
    <source>
        <strain evidence="2">NBRC 110686 / TISTR 2288 / 201-F6</strain>
    </source>
</reference>